<proteinExistence type="inferred from homology"/>
<evidence type="ECO:0000313" key="6">
    <source>
        <dbReference type="EMBL" id="CAH2353152.1"/>
    </source>
</evidence>
<dbReference type="SUPFAM" id="SSF46946">
    <property type="entry name" value="S13-like H2TH domain"/>
    <property type="match status" value="1"/>
</dbReference>
<dbReference type="GO" id="GO:0003723">
    <property type="term" value="F:RNA binding"/>
    <property type="evidence" value="ECO:0007669"/>
    <property type="project" value="InterPro"/>
</dbReference>
<evidence type="ECO:0000256" key="4">
    <source>
        <dbReference type="ARBA" id="ARBA00040757"/>
    </source>
</evidence>
<comment type="similarity">
    <text evidence="1 5">Belongs to the universal ribosomal protein uS13 family.</text>
</comment>
<evidence type="ECO:0000256" key="5">
    <source>
        <dbReference type="RuleBase" id="RU003830"/>
    </source>
</evidence>
<dbReference type="InterPro" id="IPR027437">
    <property type="entry name" value="Rbsml_uS13_C"/>
</dbReference>
<evidence type="ECO:0000256" key="3">
    <source>
        <dbReference type="ARBA" id="ARBA00023274"/>
    </source>
</evidence>
<accession>A0A9P0VY09</accession>
<dbReference type="InterPro" id="IPR001892">
    <property type="entry name" value="Ribosomal_uS13"/>
</dbReference>
<dbReference type="EMBL" id="CAKXYY010000009">
    <property type="protein sequence ID" value="CAH2353152.1"/>
    <property type="molecule type" value="Genomic_DNA"/>
</dbReference>
<dbReference type="Pfam" id="PF00416">
    <property type="entry name" value="Ribosomal_S13"/>
    <property type="match status" value="1"/>
</dbReference>
<dbReference type="Proteomes" id="UP000837801">
    <property type="component" value="Unassembled WGS sequence"/>
</dbReference>
<evidence type="ECO:0000256" key="1">
    <source>
        <dbReference type="ARBA" id="ARBA00008080"/>
    </source>
</evidence>
<keyword evidence="2 5" id="KW-0689">Ribosomal protein</keyword>
<dbReference type="GO" id="GO:0003735">
    <property type="term" value="F:structural constituent of ribosome"/>
    <property type="evidence" value="ECO:0007669"/>
    <property type="project" value="InterPro"/>
</dbReference>
<gene>
    <name evidence="6" type="ORF">CLIB1423_09S03928</name>
</gene>
<dbReference type="GO" id="GO:0005739">
    <property type="term" value="C:mitochondrion"/>
    <property type="evidence" value="ECO:0007669"/>
    <property type="project" value="TreeGrafter"/>
</dbReference>
<evidence type="ECO:0000313" key="7">
    <source>
        <dbReference type="Proteomes" id="UP000837801"/>
    </source>
</evidence>
<keyword evidence="3 5" id="KW-0687">Ribonucleoprotein</keyword>
<organism evidence="6 7">
    <name type="scientific">[Candida] railenensis</name>
    <dbReference type="NCBI Taxonomy" id="45579"/>
    <lineage>
        <taxon>Eukaryota</taxon>
        <taxon>Fungi</taxon>
        <taxon>Dikarya</taxon>
        <taxon>Ascomycota</taxon>
        <taxon>Saccharomycotina</taxon>
        <taxon>Pichiomycetes</taxon>
        <taxon>Debaryomycetaceae</taxon>
        <taxon>Kurtzmaniella</taxon>
    </lineage>
</organism>
<dbReference type="PANTHER" id="PTHR10871:SF1">
    <property type="entry name" value="SMALL RIBOSOMAL SUBUNIT PROTEIN US13M"/>
    <property type="match status" value="1"/>
</dbReference>
<dbReference type="InterPro" id="IPR010979">
    <property type="entry name" value="Ribosomal_uS13-like_H2TH"/>
</dbReference>
<dbReference type="FunFam" id="1.10.8.50:FF:000001">
    <property type="entry name" value="30S ribosomal protein S13"/>
    <property type="match status" value="1"/>
</dbReference>
<dbReference type="Gene3D" id="1.10.8.50">
    <property type="match status" value="1"/>
</dbReference>
<dbReference type="OrthoDB" id="525520at2759"/>
<dbReference type="InterPro" id="IPR018269">
    <property type="entry name" value="Ribosomal_uS13_CS"/>
</dbReference>
<dbReference type="PROSITE" id="PS00646">
    <property type="entry name" value="RIBOSOMAL_S13_1"/>
    <property type="match status" value="1"/>
</dbReference>
<name>A0A9P0VY09_9ASCO</name>
<dbReference type="PANTHER" id="PTHR10871">
    <property type="entry name" value="30S RIBOSOMAL PROTEIN S13/40S RIBOSOMAL PROTEIN S18"/>
    <property type="match status" value="1"/>
</dbReference>
<reference evidence="6" key="1">
    <citation type="submission" date="2022-03" db="EMBL/GenBank/DDBJ databases">
        <authorList>
            <person name="Legras J.-L."/>
            <person name="Devillers H."/>
            <person name="Grondin C."/>
        </authorList>
    </citation>
    <scope>NUCLEOTIDE SEQUENCE</scope>
    <source>
        <strain evidence="6">CLIB 1423</strain>
    </source>
</reference>
<dbReference type="Gene3D" id="4.10.910.10">
    <property type="entry name" value="30s ribosomal protein s13, domain 2"/>
    <property type="match status" value="1"/>
</dbReference>
<protein>
    <recommendedName>
        <fullName evidence="4">Small ribosomal subunit protein uS13m</fullName>
    </recommendedName>
</protein>
<dbReference type="AlphaFoldDB" id="A0A9P0VY09"/>
<evidence type="ECO:0000256" key="2">
    <source>
        <dbReference type="ARBA" id="ARBA00022980"/>
    </source>
</evidence>
<dbReference type="HAMAP" id="MF_01315">
    <property type="entry name" value="Ribosomal_uS13"/>
    <property type="match status" value="1"/>
</dbReference>
<comment type="caution">
    <text evidence="6">The sequence shown here is derived from an EMBL/GenBank/DDBJ whole genome shotgun (WGS) entry which is preliminary data.</text>
</comment>
<dbReference type="PROSITE" id="PS50159">
    <property type="entry name" value="RIBOSOMAL_S13_2"/>
    <property type="match status" value="1"/>
</dbReference>
<dbReference type="PIRSF" id="PIRSF002134">
    <property type="entry name" value="Ribosomal_S13"/>
    <property type="match status" value="1"/>
</dbReference>
<keyword evidence="7" id="KW-1185">Reference proteome</keyword>
<dbReference type="GO" id="GO:0015935">
    <property type="term" value="C:small ribosomal subunit"/>
    <property type="evidence" value="ECO:0007669"/>
    <property type="project" value="TreeGrafter"/>
</dbReference>
<dbReference type="GO" id="GO:0006412">
    <property type="term" value="P:translation"/>
    <property type="evidence" value="ECO:0007669"/>
    <property type="project" value="InterPro"/>
</dbReference>
<sequence length="122" mass="13817">MGVHIFGKSIKHNALVRIGLAKRIFGIGYQSAEKICAKVGIYPQMRMNQLTEPQIMSINKELSTMTIEGHLKQKMIDDIKAKRRIGSYAGIRHALGLPVRGQGTRNNANTAKKMNRIERRFR</sequence>